<protein>
    <recommendedName>
        <fullName evidence="4">NACHT domain-containing protein</fullName>
    </recommendedName>
</protein>
<comment type="caution">
    <text evidence="2">The sequence shown here is derived from an EMBL/GenBank/DDBJ whole genome shotgun (WGS) entry which is preliminary data.</text>
</comment>
<gene>
    <name evidence="2" type="ORF">GCM10010503_26510</name>
</gene>
<dbReference type="Proteomes" id="UP000620224">
    <property type="component" value="Unassembled WGS sequence"/>
</dbReference>
<accession>A0A918MPV6</accession>
<evidence type="ECO:0000313" key="3">
    <source>
        <dbReference type="Proteomes" id="UP000620224"/>
    </source>
</evidence>
<reference evidence="2" key="2">
    <citation type="submission" date="2020-09" db="EMBL/GenBank/DDBJ databases">
        <authorList>
            <person name="Sun Q."/>
            <person name="Ohkuma M."/>
        </authorList>
    </citation>
    <scope>NUCLEOTIDE SEQUENCE</scope>
    <source>
        <strain evidence="2">JCM 4490</strain>
    </source>
</reference>
<evidence type="ECO:0008006" key="4">
    <source>
        <dbReference type="Google" id="ProtNLM"/>
    </source>
</evidence>
<dbReference type="PANTHER" id="PTHR10039">
    <property type="entry name" value="AMELOGENIN"/>
    <property type="match status" value="1"/>
</dbReference>
<dbReference type="Gene3D" id="3.40.50.1460">
    <property type="match status" value="1"/>
</dbReference>
<feature type="region of interest" description="Disordered" evidence="1">
    <location>
        <begin position="835"/>
        <end position="854"/>
    </location>
</feature>
<dbReference type="InterPro" id="IPR015943">
    <property type="entry name" value="WD40/YVTN_repeat-like_dom_sf"/>
</dbReference>
<evidence type="ECO:0000256" key="1">
    <source>
        <dbReference type="SAM" id="MobiDB-lite"/>
    </source>
</evidence>
<dbReference type="RefSeq" id="WP_190015440.1">
    <property type="nucleotide sequence ID" value="NZ_BMUE01000004.1"/>
</dbReference>
<dbReference type="SUPFAM" id="SSF52540">
    <property type="entry name" value="P-loop containing nucleoside triphosphate hydrolases"/>
    <property type="match status" value="1"/>
</dbReference>
<dbReference type="Gene3D" id="2.130.10.10">
    <property type="entry name" value="YVTN repeat-like/Quinoprotein amine dehydrogenase"/>
    <property type="match status" value="2"/>
</dbReference>
<dbReference type="SUPFAM" id="SSF101908">
    <property type="entry name" value="Putative isomerase YbhE"/>
    <property type="match status" value="1"/>
</dbReference>
<proteinExistence type="predicted"/>
<organism evidence="2 3">
    <name type="scientific">Streptomyces lucensis JCM 4490</name>
    <dbReference type="NCBI Taxonomy" id="1306176"/>
    <lineage>
        <taxon>Bacteria</taxon>
        <taxon>Bacillati</taxon>
        <taxon>Actinomycetota</taxon>
        <taxon>Actinomycetes</taxon>
        <taxon>Kitasatosporales</taxon>
        <taxon>Streptomycetaceae</taxon>
        <taxon>Streptomyces</taxon>
    </lineage>
</organism>
<keyword evidence="3" id="KW-1185">Reference proteome</keyword>
<feature type="region of interest" description="Disordered" evidence="1">
    <location>
        <begin position="1110"/>
        <end position="1137"/>
    </location>
</feature>
<dbReference type="EMBL" id="BMUE01000004">
    <property type="protein sequence ID" value="GGW48144.1"/>
    <property type="molecule type" value="Genomic_DNA"/>
</dbReference>
<dbReference type="InterPro" id="IPR027417">
    <property type="entry name" value="P-loop_NTPase"/>
</dbReference>
<sequence>MVDVPHDGVVATVVVDRYQGDVHRRRDRSYLRRSADDFTAQAHRLGFDAPPLRVISAQDGGAEPPLGRERVRELVTRLREQPAGRKILYWTGHGEKIGDSFYLACQDAYADGRFDPGRAVRAAELVSWLAEDATDTLLVLDACFSGSALDDVNAEVRAARGRAGDARGGDAGFAVIATAEATEEATEGRWVGCLRQVLDTPDAQTRAVPLFHRENPVVAFSHLMLAVRSLTPDQVPQWYEVRALRPDFLLNPYCSERVRPALRSPDDESWIGEELGDAMPVFSHAQESWQLRDFASRDRVLGELVTWMATRSTGLFVLSGASGAGKSTLLAYLAHLTTRRFSASLPAGRRPRIQPELYSVHAALHCRGKTLAALCEELGERLRALGLDRTGLVHGAPHTYVERIASLARHKGVLTLLFDGLDEAAAGHAFGIARGLINPLAGTPLVKVVVATRANARRNLPGALPAETLLEALHCEDPVELDRLPETEGDIAHHVEHLLGRHNSPYRLAEAEETRRTVARHIAARSNGLFLVATLWARRLARLSTLPGPERLDDELRHGTAALDSLLGDELDRLDPAEPARIRDLLRPLALAQGNGLPQPRVWLTMANAVRSAGTREYTEDDLATVIAAATGVAIARDEEFGAGVHRLHHPSFGAHLLGDEAGQRRLHRRTVLALRPPRSEDWARAEPYVAHYIAAHAALAGDTTLDDLTDDCHFAVHASPDILEPLVATRLAVAPRPALYVQVADHFRTHPGRTARWAVLRATALAMFPAEVLRDIPRPPEVFWQDVWSSAERLPLRRSWPAPLGGAFAVHWESRGDGLIHAAGVGEIRSWTSDGQEVRGRDTGPADWASAGRQRGLAVAEGDGGRVIATHDGLALRLWRGEERHPFEELYWGGSPDAVAATCWNGQVHLAAVEGGRLWLWRWDGRGPYSRELMRSRVLPGAVSSVAFLPLDGVVVVVAGGPGGVTLWAVPRRGTVPAEPLHGLTPLLGTGQPVRAVSALAPRDGRGAVLAALDSRSLSVWHMPDPVFDSGRELVLRTDSGGQAVSLGEGPHGLLVAVREGAEVRVWSGSGAEHVPLPCASHHRSLVYDPSGTGRLAVADETRVRVWEPHTAHEPGAPATRRRRRGDPRANPQTEVATGPAGEFLLCRSEDTDVLVSLHTPAGPRLVGPVLSHPDPVTALAAVPLGERWVVAAVGRRTALVWTLGPGLDTLATDVLELAGARDVPVPSIALYAPHPRRLALFWPSGQGAACWERAARPGAGWSRGTTRPMGASGSVQRLAVAGTPRGPSWLVAWGGNVVRVWDLDDSAAEPFTMDCVKVRAVAAGVLRTGRRTVPLVAVAAGGQVEVAECVGWFGMPDLLPPPPGGPLDGLALTGPAHRPVLVGWRTTSGRLHLWDVVAGRALPDVEPRGYEVSQVASVTGDAGVCLMVRGGPQVGLRCDQLLLTRESLAGLGPRAASPSPIEEHQ</sequence>
<reference evidence="2" key="1">
    <citation type="journal article" date="2014" name="Int. J. Syst. Evol. Microbiol.">
        <title>Complete genome sequence of Corynebacterium casei LMG S-19264T (=DSM 44701T), isolated from a smear-ripened cheese.</title>
        <authorList>
            <consortium name="US DOE Joint Genome Institute (JGI-PGF)"/>
            <person name="Walter F."/>
            <person name="Albersmeier A."/>
            <person name="Kalinowski J."/>
            <person name="Ruckert C."/>
        </authorList>
    </citation>
    <scope>NUCLEOTIDE SEQUENCE</scope>
    <source>
        <strain evidence="2">JCM 4490</strain>
    </source>
</reference>
<name>A0A918MPV6_9ACTN</name>
<evidence type="ECO:0000313" key="2">
    <source>
        <dbReference type="EMBL" id="GGW48144.1"/>
    </source>
</evidence>
<dbReference type="PANTHER" id="PTHR10039:SF5">
    <property type="entry name" value="NACHT DOMAIN-CONTAINING PROTEIN"/>
    <property type="match status" value="1"/>
</dbReference>